<protein>
    <submittedName>
        <fullName evidence="1">Uncharacterized protein</fullName>
    </submittedName>
</protein>
<keyword evidence="2" id="KW-1185">Reference proteome</keyword>
<sequence length="91" mass="10460">MEFPIDHQFIILRKLAFIRKLQSSSSWQLKSLMQNMDLHDPPLVRSSVLTPRIVQTWGSLEKPQLFSISLSVNPRGAMVKCLFKFTNCKGV</sequence>
<evidence type="ECO:0000313" key="1">
    <source>
        <dbReference type="EnsemblPlants" id="OB06G29080.1"/>
    </source>
</evidence>
<name>J3MFW4_ORYBR</name>
<dbReference type="Gramene" id="OB06G29080.1">
    <property type="protein sequence ID" value="OB06G29080.1"/>
    <property type="gene ID" value="OB06G29080"/>
</dbReference>
<organism evidence="1">
    <name type="scientific">Oryza brachyantha</name>
    <name type="common">malo sina</name>
    <dbReference type="NCBI Taxonomy" id="4533"/>
    <lineage>
        <taxon>Eukaryota</taxon>
        <taxon>Viridiplantae</taxon>
        <taxon>Streptophyta</taxon>
        <taxon>Embryophyta</taxon>
        <taxon>Tracheophyta</taxon>
        <taxon>Spermatophyta</taxon>
        <taxon>Magnoliopsida</taxon>
        <taxon>Liliopsida</taxon>
        <taxon>Poales</taxon>
        <taxon>Poaceae</taxon>
        <taxon>BOP clade</taxon>
        <taxon>Oryzoideae</taxon>
        <taxon>Oryzeae</taxon>
        <taxon>Oryzinae</taxon>
        <taxon>Oryza</taxon>
    </lineage>
</organism>
<evidence type="ECO:0000313" key="2">
    <source>
        <dbReference type="Proteomes" id="UP000006038"/>
    </source>
</evidence>
<accession>J3MFW4</accession>
<dbReference type="EnsemblPlants" id="OB06G29080.1">
    <property type="protein sequence ID" value="OB06G29080.1"/>
    <property type="gene ID" value="OB06G29080"/>
</dbReference>
<reference evidence="1" key="1">
    <citation type="journal article" date="2013" name="Nat. Commun.">
        <title>Whole-genome sequencing of Oryza brachyantha reveals mechanisms underlying Oryza genome evolution.</title>
        <authorList>
            <person name="Chen J."/>
            <person name="Huang Q."/>
            <person name="Gao D."/>
            <person name="Wang J."/>
            <person name="Lang Y."/>
            <person name="Liu T."/>
            <person name="Li B."/>
            <person name="Bai Z."/>
            <person name="Luis Goicoechea J."/>
            <person name="Liang C."/>
            <person name="Chen C."/>
            <person name="Zhang W."/>
            <person name="Sun S."/>
            <person name="Liao Y."/>
            <person name="Zhang X."/>
            <person name="Yang L."/>
            <person name="Song C."/>
            <person name="Wang M."/>
            <person name="Shi J."/>
            <person name="Liu G."/>
            <person name="Liu J."/>
            <person name="Zhou H."/>
            <person name="Zhou W."/>
            <person name="Yu Q."/>
            <person name="An N."/>
            <person name="Chen Y."/>
            <person name="Cai Q."/>
            <person name="Wang B."/>
            <person name="Liu B."/>
            <person name="Min J."/>
            <person name="Huang Y."/>
            <person name="Wu H."/>
            <person name="Li Z."/>
            <person name="Zhang Y."/>
            <person name="Yin Y."/>
            <person name="Song W."/>
            <person name="Jiang J."/>
            <person name="Jackson S.A."/>
            <person name="Wing R.A."/>
            <person name="Wang J."/>
            <person name="Chen M."/>
        </authorList>
    </citation>
    <scope>NUCLEOTIDE SEQUENCE [LARGE SCALE GENOMIC DNA]</scope>
    <source>
        <strain evidence="1">cv. IRGC 101232</strain>
    </source>
</reference>
<dbReference type="Proteomes" id="UP000006038">
    <property type="component" value="Chromosome 6"/>
</dbReference>
<dbReference type="AlphaFoldDB" id="J3MFW4"/>
<reference evidence="1" key="2">
    <citation type="submission" date="2013-04" db="UniProtKB">
        <authorList>
            <consortium name="EnsemblPlants"/>
        </authorList>
    </citation>
    <scope>IDENTIFICATION</scope>
</reference>
<dbReference type="HOGENOM" id="CLU_2430609_0_0_1"/>
<proteinExistence type="predicted"/>